<name>A0A0R1YD26_9LACO</name>
<evidence type="ECO:0000256" key="1">
    <source>
        <dbReference type="SAM" id="Phobius"/>
    </source>
</evidence>
<feature type="transmembrane region" description="Helical" evidence="1">
    <location>
        <begin position="209"/>
        <end position="228"/>
    </location>
</feature>
<feature type="transmembrane region" description="Helical" evidence="1">
    <location>
        <begin position="157"/>
        <end position="173"/>
    </location>
</feature>
<accession>A0A0R1YD26</accession>
<feature type="domain" description="Acyltransferase 3" evidence="2">
    <location>
        <begin position="18"/>
        <end position="318"/>
    </location>
</feature>
<dbReference type="eggNOG" id="COG3594">
    <property type="taxonomic scope" value="Bacteria"/>
</dbReference>
<keyword evidence="1" id="KW-0472">Membrane</keyword>
<dbReference type="InterPro" id="IPR052734">
    <property type="entry name" value="Nod_factor_acetyltransferase"/>
</dbReference>
<evidence type="ECO:0000259" key="2">
    <source>
        <dbReference type="Pfam" id="PF01757"/>
    </source>
</evidence>
<dbReference type="PANTHER" id="PTHR37312:SF1">
    <property type="entry name" value="MEMBRANE-BOUND ACYLTRANSFERASE YKRP-RELATED"/>
    <property type="match status" value="1"/>
</dbReference>
<dbReference type="EMBL" id="AZGA01000001">
    <property type="protein sequence ID" value="KRM36867.1"/>
    <property type="molecule type" value="Genomic_DNA"/>
</dbReference>
<feature type="transmembrane region" description="Helical" evidence="1">
    <location>
        <begin position="248"/>
        <end position="269"/>
    </location>
</feature>
<keyword evidence="3" id="KW-0808">Transferase</keyword>
<sequence>MNIIQTKTQTRQSAKRIPWVDIAKALGIIAVVIGHSYPVKDTFYQTIYWWHMPLFFIVGGFFVKPLTSDLLNLKMFIKHRIWPLLKIYFGSGLLIISLNFLVEKPNVVYTLAYFGRLLYGGTELNGDTSVFWFLTVYLIALALLQLILYLPSRFSQFSVVISLFLLGTSYPNAEAALGFPMPWNADVALMACFYMWVGQFGFQFIKQGIAARWLLVLTLFAASTLVILQKYDIINQLLYMKSHHITNTWFALVVPLIFATAILCLAYWLQFTPLHAVLTTIGQHTLPIMLGHKALFSILDKLDDPTWLVLSIGGILVPLIAVQAAYLAQRYYARYRERLYWVNPS</sequence>
<dbReference type="RefSeq" id="WP_057002241.1">
    <property type="nucleotide sequence ID" value="NZ_AZGA01000001.1"/>
</dbReference>
<protein>
    <submittedName>
        <fullName evidence="3">Acyltransferase 3</fullName>
    </submittedName>
</protein>
<keyword evidence="3" id="KW-0012">Acyltransferase</keyword>
<keyword evidence="1" id="KW-1133">Transmembrane helix</keyword>
<dbReference type="Proteomes" id="UP000051236">
    <property type="component" value="Unassembled WGS sequence"/>
</dbReference>
<reference evidence="3 4" key="1">
    <citation type="journal article" date="2015" name="Genome Announc.">
        <title>Expanding the biotechnology potential of lactobacilli through comparative genomics of 213 strains and associated genera.</title>
        <authorList>
            <person name="Sun Z."/>
            <person name="Harris H.M."/>
            <person name="McCann A."/>
            <person name="Guo C."/>
            <person name="Argimon S."/>
            <person name="Zhang W."/>
            <person name="Yang X."/>
            <person name="Jeffery I.B."/>
            <person name="Cooney J.C."/>
            <person name="Kagawa T.F."/>
            <person name="Liu W."/>
            <person name="Song Y."/>
            <person name="Salvetti E."/>
            <person name="Wrobel A."/>
            <person name="Rasinkangas P."/>
            <person name="Parkhill J."/>
            <person name="Rea M.C."/>
            <person name="O'Sullivan O."/>
            <person name="Ritari J."/>
            <person name="Douillard F.P."/>
            <person name="Paul Ross R."/>
            <person name="Yang R."/>
            <person name="Briner A.E."/>
            <person name="Felis G.E."/>
            <person name="de Vos W.M."/>
            <person name="Barrangou R."/>
            <person name="Klaenhammer T.R."/>
            <person name="Caufield P.W."/>
            <person name="Cui Y."/>
            <person name="Zhang H."/>
            <person name="O'Toole P.W."/>
        </authorList>
    </citation>
    <scope>NUCLEOTIDE SEQUENCE [LARGE SCALE GENOMIC DNA]</scope>
    <source>
        <strain evidence="3 4">DSM 18527</strain>
    </source>
</reference>
<proteinExistence type="predicted"/>
<feature type="transmembrane region" description="Helical" evidence="1">
    <location>
        <begin position="130"/>
        <end position="150"/>
    </location>
</feature>
<feature type="transmembrane region" description="Helical" evidence="1">
    <location>
        <begin position="84"/>
        <end position="102"/>
    </location>
</feature>
<dbReference type="GO" id="GO:0016747">
    <property type="term" value="F:acyltransferase activity, transferring groups other than amino-acyl groups"/>
    <property type="evidence" value="ECO:0007669"/>
    <property type="project" value="InterPro"/>
</dbReference>
<dbReference type="PANTHER" id="PTHR37312">
    <property type="entry name" value="MEMBRANE-BOUND ACYLTRANSFERASE YKRP-RELATED"/>
    <property type="match status" value="1"/>
</dbReference>
<evidence type="ECO:0000313" key="4">
    <source>
        <dbReference type="Proteomes" id="UP000051236"/>
    </source>
</evidence>
<comment type="caution">
    <text evidence="3">The sequence shown here is derived from an EMBL/GenBank/DDBJ whole genome shotgun (WGS) entry which is preliminary data.</text>
</comment>
<dbReference type="InterPro" id="IPR002656">
    <property type="entry name" value="Acyl_transf_3_dom"/>
</dbReference>
<keyword evidence="1" id="KW-0812">Transmembrane</keyword>
<dbReference type="STRING" id="1423734.FC83_GL002272"/>
<dbReference type="PATRIC" id="fig|1423734.3.peg.2296"/>
<organism evidence="3 4">
    <name type="scientific">Agrilactobacillus composti DSM 18527 = JCM 14202</name>
    <dbReference type="NCBI Taxonomy" id="1423734"/>
    <lineage>
        <taxon>Bacteria</taxon>
        <taxon>Bacillati</taxon>
        <taxon>Bacillota</taxon>
        <taxon>Bacilli</taxon>
        <taxon>Lactobacillales</taxon>
        <taxon>Lactobacillaceae</taxon>
        <taxon>Agrilactobacillus</taxon>
    </lineage>
</organism>
<feature type="transmembrane region" description="Helical" evidence="1">
    <location>
        <begin position="43"/>
        <end position="63"/>
    </location>
</feature>
<dbReference type="AlphaFoldDB" id="A0A0R1YD26"/>
<gene>
    <name evidence="3" type="ORF">FC83_GL002272</name>
</gene>
<feature type="transmembrane region" description="Helical" evidence="1">
    <location>
        <begin position="307"/>
        <end position="328"/>
    </location>
</feature>
<evidence type="ECO:0000313" key="3">
    <source>
        <dbReference type="EMBL" id="KRM36867.1"/>
    </source>
</evidence>
<keyword evidence="4" id="KW-1185">Reference proteome</keyword>
<feature type="transmembrane region" description="Helical" evidence="1">
    <location>
        <begin position="20"/>
        <end position="37"/>
    </location>
</feature>
<dbReference type="Pfam" id="PF01757">
    <property type="entry name" value="Acyl_transf_3"/>
    <property type="match status" value="1"/>
</dbReference>